<dbReference type="Gene3D" id="1.10.10.10">
    <property type="entry name" value="Winged helix-like DNA-binding domain superfamily/Winged helix DNA-binding domain"/>
    <property type="match status" value="1"/>
</dbReference>
<organism evidence="5 6">
    <name type="scientific">Parenemella sanctibonifatiensis</name>
    <dbReference type="NCBI Taxonomy" id="2016505"/>
    <lineage>
        <taxon>Bacteria</taxon>
        <taxon>Bacillati</taxon>
        <taxon>Actinomycetota</taxon>
        <taxon>Actinomycetes</taxon>
        <taxon>Propionibacteriales</taxon>
        <taxon>Propionibacteriaceae</taxon>
        <taxon>Parenemella</taxon>
    </lineage>
</organism>
<reference evidence="5 6" key="1">
    <citation type="submission" date="2017-07" db="EMBL/GenBank/DDBJ databases">
        <title>Draft whole genome sequences of clinical Proprionibacteriaceae strains.</title>
        <authorList>
            <person name="Bernier A.-M."/>
            <person name="Bernard K."/>
            <person name="Domingo M.-C."/>
        </authorList>
    </citation>
    <scope>NUCLEOTIDE SEQUENCE [LARGE SCALE GENOMIC DNA]</scope>
    <source>
        <strain evidence="5 6">NML 160184</strain>
    </source>
</reference>
<comment type="similarity">
    <text evidence="1">Belongs to the BlaI transcriptional regulatory family.</text>
</comment>
<dbReference type="Pfam" id="PF03965">
    <property type="entry name" value="Penicillinase_R"/>
    <property type="match status" value="1"/>
</dbReference>
<dbReference type="InterPro" id="IPR036388">
    <property type="entry name" value="WH-like_DNA-bd_sf"/>
</dbReference>
<dbReference type="GO" id="GO:0045892">
    <property type="term" value="P:negative regulation of DNA-templated transcription"/>
    <property type="evidence" value="ECO:0007669"/>
    <property type="project" value="InterPro"/>
</dbReference>
<evidence type="ECO:0000256" key="2">
    <source>
        <dbReference type="ARBA" id="ARBA00023015"/>
    </source>
</evidence>
<evidence type="ECO:0000256" key="3">
    <source>
        <dbReference type="ARBA" id="ARBA00023125"/>
    </source>
</evidence>
<name>A0A255EKP5_9ACTN</name>
<dbReference type="AlphaFoldDB" id="A0A255EKP5"/>
<keyword evidence="3" id="KW-0238">DNA-binding</keyword>
<comment type="caution">
    <text evidence="5">The sequence shown here is derived from an EMBL/GenBank/DDBJ whole genome shotgun (WGS) entry which is preliminary data.</text>
</comment>
<dbReference type="GO" id="GO:0003677">
    <property type="term" value="F:DNA binding"/>
    <property type="evidence" value="ECO:0007669"/>
    <property type="project" value="UniProtKB-KW"/>
</dbReference>
<evidence type="ECO:0000256" key="1">
    <source>
        <dbReference type="ARBA" id="ARBA00011046"/>
    </source>
</evidence>
<evidence type="ECO:0000256" key="4">
    <source>
        <dbReference type="ARBA" id="ARBA00023163"/>
    </source>
</evidence>
<protein>
    <submittedName>
        <fullName evidence="5">CopY family transcriptional regulator</fullName>
    </submittedName>
</protein>
<keyword evidence="4" id="KW-0804">Transcription</keyword>
<dbReference type="InterPro" id="IPR036390">
    <property type="entry name" value="WH_DNA-bd_sf"/>
</dbReference>
<keyword evidence="2" id="KW-0805">Transcription regulation</keyword>
<sequence length="109" mass="12118">MGALWGAAGARSVREVHEELSSQAGEKQLAYTTVMTVLDRLAKKELVLRERDGRAWIYRPAISQARLIADEMYALLVDVDPLERPRILDELRALIDGDPAMEGLRQGSG</sequence>
<dbReference type="Proteomes" id="UP000216533">
    <property type="component" value="Unassembled WGS sequence"/>
</dbReference>
<accession>A0A255EKP5</accession>
<gene>
    <name evidence="5" type="ORF">CGZ92_00150</name>
</gene>
<evidence type="ECO:0000313" key="6">
    <source>
        <dbReference type="Proteomes" id="UP000216533"/>
    </source>
</evidence>
<dbReference type="InterPro" id="IPR005650">
    <property type="entry name" value="BlaI_family"/>
</dbReference>
<dbReference type="EMBL" id="NMVI01000002">
    <property type="protein sequence ID" value="OYN91551.1"/>
    <property type="molecule type" value="Genomic_DNA"/>
</dbReference>
<evidence type="ECO:0000313" key="5">
    <source>
        <dbReference type="EMBL" id="OYN91551.1"/>
    </source>
</evidence>
<proteinExistence type="inferred from homology"/>
<dbReference type="SUPFAM" id="SSF46785">
    <property type="entry name" value="Winged helix' DNA-binding domain"/>
    <property type="match status" value="1"/>
</dbReference>